<evidence type="ECO:0000256" key="1">
    <source>
        <dbReference type="SAM" id="MobiDB-lite"/>
    </source>
</evidence>
<keyword evidence="2" id="KW-0472">Membrane</keyword>
<reference evidence="3 4" key="1">
    <citation type="journal article" date="2008" name="PLoS ONE">
        <title>Life-cycle and genome of OtV5, a large DNA virus of the pelagic marine unicellular green alga Ostreococcus tauri.</title>
        <authorList>
            <person name="Derelle E."/>
            <person name="Ferraz C."/>
            <person name="Escande M.L."/>
            <person name="Eychenie S."/>
            <person name="Cooke R."/>
            <person name="Piganeau G."/>
            <person name="Desdevises Y."/>
            <person name="Bellec L."/>
            <person name="Moreau H."/>
            <person name="Grimsley N."/>
        </authorList>
    </citation>
    <scope>NUCLEOTIDE SEQUENCE [LARGE SCALE GENOMIC DNA]</scope>
    <source>
        <strain evidence="3 4">OtV5</strain>
    </source>
</reference>
<dbReference type="KEGG" id="vg:5845787"/>
<sequence>MSKGLIIGGVVFLILIVIGVVVYFMMSGSEEPEAEPEVKPTPAPEAAAVPKKKDPPVENDQAWRDNNPGAVIATVSPSCATPKTFNPNVKYKGPSGDNYYNYCHEMVLSQTPACKVELCKNENVYGACKDECNKK</sequence>
<gene>
    <name evidence="3" type="ORF">OtV5_156c</name>
</gene>
<feature type="region of interest" description="Disordered" evidence="1">
    <location>
        <begin position="32"/>
        <end position="65"/>
    </location>
</feature>
<protein>
    <submittedName>
        <fullName evidence="3">Uncharacterized protein</fullName>
    </submittedName>
</protein>
<keyword evidence="2" id="KW-0812">Transmembrane</keyword>
<evidence type="ECO:0000313" key="4">
    <source>
        <dbReference type="Proteomes" id="UP000203890"/>
    </source>
</evidence>
<dbReference type="Proteomes" id="UP000203890">
    <property type="component" value="Segment"/>
</dbReference>
<evidence type="ECO:0000313" key="3">
    <source>
        <dbReference type="EMBL" id="ABY27953.2"/>
    </source>
</evidence>
<organism evidence="3 4">
    <name type="scientific">Ostreococcus tauri virus OtV5</name>
    <dbReference type="NCBI Taxonomy" id="1785753"/>
    <lineage>
        <taxon>Viruses</taxon>
        <taxon>Varidnaviria</taxon>
        <taxon>Bamfordvirae</taxon>
        <taxon>Nucleocytoviricota</taxon>
        <taxon>Megaviricetes</taxon>
        <taxon>Algavirales</taxon>
        <taxon>Phycodnaviridae</taxon>
        <taxon>Prasinovirus</taxon>
        <taxon>Prasinovirus ostreotauri</taxon>
    </lineage>
</organism>
<dbReference type="RefSeq" id="YP_001648249.2">
    <property type="nucleotide sequence ID" value="NC_010191.2"/>
</dbReference>
<keyword evidence="4" id="KW-1185">Reference proteome</keyword>
<proteinExistence type="predicted"/>
<keyword evidence="2" id="KW-1133">Transmembrane helix</keyword>
<accession>A9YW70</accession>
<name>A9YW70_9PHYC</name>
<feature type="transmembrane region" description="Helical" evidence="2">
    <location>
        <begin position="6"/>
        <end position="26"/>
    </location>
</feature>
<dbReference type="EMBL" id="EU304328">
    <property type="protein sequence ID" value="ABY27953.2"/>
    <property type="molecule type" value="Genomic_DNA"/>
</dbReference>
<dbReference type="GeneID" id="5845787"/>
<evidence type="ECO:0000256" key="2">
    <source>
        <dbReference type="SAM" id="Phobius"/>
    </source>
</evidence>